<keyword evidence="3" id="KW-1185">Reference proteome</keyword>
<dbReference type="AlphaFoldDB" id="A0A2I2KNB7"/>
<dbReference type="InterPro" id="IPR036388">
    <property type="entry name" value="WH-like_DNA-bd_sf"/>
</dbReference>
<evidence type="ECO:0000256" key="1">
    <source>
        <dbReference type="SAM" id="MobiDB-lite"/>
    </source>
</evidence>
<dbReference type="InterPro" id="IPR002514">
    <property type="entry name" value="Transposase_8"/>
</dbReference>
<organism evidence="2 3">
    <name type="scientific">Frankia canadensis</name>
    <dbReference type="NCBI Taxonomy" id="1836972"/>
    <lineage>
        <taxon>Bacteria</taxon>
        <taxon>Bacillati</taxon>
        <taxon>Actinomycetota</taxon>
        <taxon>Actinomycetes</taxon>
        <taxon>Frankiales</taxon>
        <taxon>Frankiaceae</taxon>
        <taxon>Frankia</taxon>
    </lineage>
</organism>
<accession>A0A2I2KNB7</accession>
<gene>
    <name evidence="2" type="ORF">FRACA_1740002</name>
</gene>
<feature type="region of interest" description="Disordered" evidence="1">
    <location>
        <begin position="88"/>
        <end position="112"/>
    </location>
</feature>
<dbReference type="GO" id="GO:0004803">
    <property type="term" value="F:transposase activity"/>
    <property type="evidence" value="ECO:0007669"/>
    <property type="project" value="InterPro"/>
</dbReference>
<name>A0A2I2KNB7_9ACTN</name>
<dbReference type="Gene3D" id="1.10.10.10">
    <property type="entry name" value="Winged helix-like DNA-binding domain superfamily/Winged helix DNA-binding domain"/>
    <property type="match status" value="1"/>
</dbReference>
<protein>
    <submittedName>
        <fullName evidence="2">Transposase</fullName>
    </submittedName>
</protein>
<dbReference type="GO" id="GO:0006313">
    <property type="term" value="P:DNA transposition"/>
    <property type="evidence" value="ECO:0007669"/>
    <property type="project" value="InterPro"/>
</dbReference>
<sequence>MGRPTRYSPAFRTHAVAEVRRIRPQYPSEWATIQTVAAALAVSAETLRLWLRQAEPPAERGRADVRRQDAEIRRLARENSQLKRAIDLLRRTGPAPRDAGPAKPGSPIASTPIPALLHHLDQLLG</sequence>
<dbReference type="EMBL" id="FZMO01000084">
    <property type="protein sequence ID" value="SNQ47167.1"/>
    <property type="molecule type" value="Genomic_DNA"/>
</dbReference>
<reference evidence="2 3" key="1">
    <citation type="submission" date="2017-06" db="EMBL/GenBank/DDBJ databases">
        <authorList>
            <person name="Kim H.J."/>
            <person name="Triplett B.A."/>
        </authorList>
    </citation>
    <scope>NUCLEOTIDE SEQUENCE [LARGE SCALE GENOMIC DNA]</scope>
    <source>
        <strain evidence="2">FRACA_ARgP5</strain>
    </source>
</reference>
<evidence type="ECO:0000313" key="3">
    <source>
        <dbReference type="Proteomes" id="UP000234331"/>
    </source>
</evidence>
<dbReference type="GO" id="GO:0003677">
    <property type="term" value="F:DNA binding"/>
    <property type="evidence" value="ECO:0007669"/>
    <property type="project" value="InterPro"/>
</dbReference>
<dbReference type="Proteomes" id="UP000234331">
    <property type="component" value="Unassembled WGS sequence"/>
</dbReference>
<dbReference type="InterPro" id="IPR009057">
    <property type="entry name" value="Homeodomain-like_sf"/>
</dbReference>
<evidence type="ECO:0000313" key="2">
    <source>
        <dbReference type="EMBL" id="SNQ47167.1"/>
    </source>
</evidence>
<dbReference type="SUPFAM" id="SSF46689">
    <property type="entry name" value="Homeodomain-like"/>
    <property type="match status" value="1"/>
</dbReference>
<proteinExistence type="predicted"/>
<dbReference type="Pfam" id="PF01527">
    <property type="entry name" value="HTH_Tnp_1"/>
    <property type="match status" value="1"/>
</dbReference>